<comment type="similarity">
    <text evidence="5 17">Belongs to the MurB family.</text>
</comment>
<evidence type="ECO:0000256" key="8">
    <source>
        <dbReference type="ARBA" id="ARBA00022630"/>
    </source>
</evidence>
<evidence type="ECO:0000256" key="10">
    <source>
        <dbReference type="ARBA" id="ARBA00022857"/>
    </source>
</evidence>
<protein>
    <recommendedName>
        <fullName evidence="17">UDP-N-acetylenolpyruvoylglucosamine reductase</fullName>
        <ecNumber evidence="17">1.3.1.98</ecNumber>
    </recommendedName>
    <alternativeName>
        <fullName evidence="17">UDP-N-acetylmuramate dehydrogenase</fullName>
    </alternativeName>
</protein>
<dbReference type="GO" id="GO:0071949">
    <property type="term" value="F:FAD binding"/>
    <property type="evidence" value="ECO:0007669"/>
    <property type="project" value="InterPro"/>
</dbReference>
<dbReference type="PROSITE" id="PS51387">
    <property type="entry name" value="FAD_PCMH"/>
    <property type="match status" value="1"/>
</dbReference>
<accession>A0A6J4HK09</accession>
<dbReference type="Gene3D" id="3.90.78.10">
    <property type="entry name" value="UDP-N-acetylenolpyruvoylglucosamine reductase, C-terminal domain"/>
    <property type="match status" value="1"/>
</dbReference>
<evidence type="ECO:0000256" key="7">
    <source>
        <dbReference type="ARBA" id="ARBA00022618"/>
    </source>
</evidence>
<feature type="domain" description="FAD-binding PCMH-type" evidence="18">
    <location>
        <begin position="34"/>
        <end position="203"/>
    </location>
</feature>
<keyword evidence="7 17" id="KW-0132">Cell division</keyword>
<dbReference type="EMBL" id="CADCTB010000060">
    <property type="protein sequence ID" value="CAA9226113.1"/>
    <property type="molecule type" value="Genomic_DNA"/>
</dbReference>
<comment type="subcellular location">
    <subcellularLocation>
        <location evidence="3 17">Cytoplasm</location>
    </subcellularLocation>
</comment>
<keyword evidence="6 17" id="KW-0963">Cytoplasm</keyword>
<dbReference type="InterPro" id="IPR036635">
    <property type="entry name" value="MurB_C_sf"/>
</dbReference>
<dbReference type="GO" id="GO:0051301">
    <property type="term" value="P:cell division"/>
    <property type="evidence" value="ECO:0007669"/>
    <property type="project" value="UniProtKB-KW"/>
</dbReference>
<comment type="function">
    <text evidence="2 17">Cell wall formation.</text>
</comment>
<evidence type="ECO:0000256" key="16">
    <source>
        <dbReference type="ARBA" id="ARBA00048914"/>
    </source>
</evidence>
<evidence type="ECO:0000259" key="18">
    <source>
        <dbReference type="PROSITE" id="PS51387"/>
    </source>
</evidence>
<dbReference type="PANTHER" id="PTHR21071">
    <property type="entry name" value="UDP-N-ACETYLENOLPYRUVOYLGLUCOSAMINE REDUCTASE"/>
    <property type="match status" value="1"/>
</dbReference>
<gene>
    <name evidence="17" type="primary">murB</name>
    <name evidence="19" type="ORF">AVDCRST_MAG10-926</name>
</gene>
<keyword evidence="11 17" id="KW-0133">Cell shape</keyword>
<comment type="pathway">
    <text evidence="4 17">Cell wall biogenesis; peptidoglycan biosynthesis.</text>
</comment>
<evidence type="ECO:0000256" key="5">
    <source>
        <dbReference type="ARBA" id="ARBA00010485"/>
    </source>
</evidence>
<dbReference type="HAMAP" id="MF_00037">
    <property type="entry name" value="MurB"/>
    <property type="match status" value="1"/>
</dbReference>
<dbReference type="InterPro" id="IPR006094">
    <property type="entry name" value="Oxid_FAD_bind_N"/>
</dbReference>
<keyword evidence="15 17" id="KW-0961">Cell wall biogenesis/degradation</keyword>
<dbReference type="Gene3D" id="3.30.465.10">
    <property type="match status" value="1"/>
</dbReference>
<evidence type="ECO:0000256" key="17">
    <source>
        <dbReference type="HAMAP-Rule" id="MF_00037"/>
    </source>
</evidence>
<comment type="catalytic activity">
    <reaction evidence="16 17">
        <text>UDP-N-acetyl-alpha-D-muramate + NADP(+) = UDP-N-acetyl-3-O-(1-carboxyvinyl)-alpha-D-glucosamine + NADPH + H(+)</text>
        <dbReference type="Rhea" id="RHEA:12248"/>
        <dbReference type="ChEBI" id="CHEBI:15378"/>
        <dbReference type="ChEBI" id="CHEBI:57783"/>
        <dbReference type="ChEBI" id="CHEBI:58349"/>
        <dbReference type="ChEBI" id="CHEBI:68483"/>
        <dbReference type="ChEBI" id="CHEBI:70757"/>
        <dbReference type="EC" id="1.3.1.98"/>
    </reaction>
</comment>
<dbReference type="NCBIfam" id="TIGR00179">
    <property type="entry name" value="murB"/>
    <property type="match status" value="1"/>
</dbReference>
<dbReference type="GO" id="GO:0005829">
    <property type="term" value="C:cytosol"/>
    <property type="evidence" value="ECO:0007669"/>
    <property type="project" value="TreeGrafter"/>
</dbReference>
<dbReference type="EC" id="1.3.1.98" evidence="17"/>
<keyword evidence="12 17" id="KW-0573">Peptidoglycan synthesis</keyword>
<evidence type="ECO:0000256" key="4">
    <source>
        <dbReference type="ARBA" id="ARBA00004752"/>
    </source>
</evidence>
<dbReference type="InterPro" id="IPR016169">
    <property type="entry name" value="FAD-bd_PCMH_sub2"/>
</dbReference>
<evidence type="ECO:0000256" key="1">
    <source>
        <dbReference type="ARBA" id="ARBA00001974"/>
    </source>
</evidence>
<dbReference type="PANTHER" id="PTHR21071:SF4">
    <property type="entry name" value="UDP-N-ACETYLENOLPYRUVOYLGLUCOSAMINE REDUCTASE"/>
    <property type="match status" value="1"/>
</dbReference>
<keyword evidence="10 17" id="KW-0521">NADP</keyword>
<reference evidence="19" key="1">
    <citation type="submission" date="2020-02" db="EMBL/GenBank/DDBJ databases">
        <authorList>
            <person name="Meier V. D."/>
        </authorList>
    </citation>
    <scope>NUCLEOTIDE SEQUENCE</scope>
    <source>
        <strain evidence="19">AVDCRST_MAG10</strain>
    </source>
</reference>
<dbReference type="GO" id="GO:0009252">
    <property type="term" value="P:peptidoglycan biosynthetic process"/>
    <property type="evidence" value="ECO:0007669"/>
    <property type="project" value="UniProtKB-UniRule"/>
</dbReference>
<dbReference type="InterPro" id="IPR036318">
    <property type="entry name" value="FAD-bd_PCMH-like_sf"/>
</dbReference>
<dbReference type="GO" id="GO:0008360">
    <property type="term" value="P:regulation of cell shape"/>
    <property type="evidence" value="ECO:0007669"/>
    <property type="project" value="UniProtKB-KW"/>
</dbReference>
<dbReference type="Gene3D" id="3.30.43.10">
    <property type="entry name" value="Uridine Diphospho-n-acetylenolpyruvylglucosamine Reductase, domain 2"/>
    <property type="match status" value="1"/>
</dbReference>
<dbReference type="InterPro" id="IPR003170">
    <property type="entry name" value="MurB"/>
</dbReference>
<keyword evidence="14 17" id="KW-0131">Cell cycle</keyword>
<organism evidence="19">
    <name type="scientific">uncultured Acidimicrobiales bacterium</name>
    <dbReference type="NCBI Taxonomy" id="310071"/>
    <lineage>
        <taxon>Bacteria</taxon>
        <taxon>Bacillati</taxon>
        <taxon>Actinomycetota</taxon>
        <taxon>Acidimicrobiia</taxon>
        <taxon>Acidimicrobiales</taxon>
        <taxon>environmental samples</taxon>
    </lineage>
</organism>
<dbReference type="InterPro" id="IPR016166">
    <property type="entry name" value="FAD-bd_PCMH"/>
</dbReference>
<feature type="active site" description="Proton donor" evidence="17">
    <location>
        <position position="231"/>
    </location>
</feature>
<dbReference type="AlphaFoldDB" id="A0A6J4HK09"/>
<keyword evidence="9 17" id="KW-0274">FAD</keyword>
<proteinExistence type="inferred from homology"/>
<evidence type="ECO:0000256" key="14">
    <source>
        <dbReference type="ARBA" id="ARBA00023306"/>
    </source>
</evidence>
<evidence type="ECO:0000256" key="9">
    <source>
        <dbReference type="ARBA" id="ARBA00022827"/>
    </source>
</evidence>
<feature type="active site" evidence="17">
    <location>
        <position position="183"/>
    </location>
</feature>
<evidence type="ECO:0000256" key="13">
    <source>
        <dbReference type="ARBA" id="ARBA00023002"/>
    </source>
</evidence>
<name>A0A6J4HK09_9ACTN</name>
<sequence>MRGRSDGDAVAAAAAVLGDRARRDVPLGPFTTYGVGGPAALLLEGCGPEELALAGRAVAASGVPVLVVGRGSNLLVSDRGFAGLALTLGEFFAAIHPDRDGVRAGGGVSLPVLARRTAALGLRGLEWGVGVPGSVGGAVRMNAGGHGSDVRATLTRAWLWDLGATGDEGAAEVEAADLGLAYRHSAITPLQVVVAAEFALRPGDRAEAEAEISAVVRWRREHQPGGSNAGSVFANPEGDSAGRLIDAAGLKGHRRGSAFVSPKHANFVQVDEGGSADDVRALMEEVRTTVEHRFGIVLQLENRLVGFDLSPLSGG</sequence>
<keyword evidence="8 17" id="KW-0285">Flavoprotein</keyword>
<dbReference type="InterPro" id="IPR011601">
    <property type="entry name" value="MurB_C"/>
</dbReference>
<dbReference type="UniPathway" id="UPA00219"/>
<evidence type="ECO:0000256" key="6">
    <source>
        <dbReference type="ARBA" id="ARBA00022490"/>
    </source>
</evidence>
<dbReference type="SUPFAM" id="SSF56176">
    <property type="entry name" value="FAD-binding/transporter-associated domain-like"/>
    <property type="match status" value="1"/>
</dbReference>
<feature type="active site" evidence="17">
    <location>
        <position position="301"/>
    </location>
</feature>
<dbReference type="SUPFAM" id="SSF56194">
    <property type="entry name" value="Uridine diphospho-N-Acetylenolpyruvylglucosamine reductase, MurB, C-terminal domain"/>
    <property type="match status" value="1"/>
</dbReference>
<evidence type="ECO:0000313" key="19">
    <source>
        <dbReference type="EMBL" id="CAA9226113.1"/>
    </source>
</evidence>
<evidence type="ECO:0000256" key="15">
    <source>
        <dbReference type="ARBA" id="ARBA00023316"/>
    </source>
</evidence>
<keyword evidence="13 17" id="KW-0560">Oxidoreductase</keyword>
<dbReference type="Pfam" id="PF01565">
    <property type="entry name" value="FAD_binding_4"/>
    <property type="match status" value="1"/>
</dbReference>
<evidence type="ECO:0000256" key="2">
    <source>
        <dbReference type="ARBA" id="ARBA00003921"/>
    </source>
</evidence>
<dbReference type="InterPro" id="IPR016167">
    <property type="entry name" value="FAD-bd_PCMH_sub1"/>
</dbReference>
<dbReference type="Pfam" id="PF02873">
    <property type="entry name" value="MurB_C"/>
    <property type="match status" value="1"/>
</dbReference>
<evidence type="ECO:0000256" key="11">
    <source>
        <dbReference type="ARBA" id="ARBA00022960"/>
    </source>
</evidence>
<dbReference type="GO" id="GO:0071555">
    <property type="term" value="P:cell wall organization"/>
    <property type="evidence" value="ECO:0007669"/>
    <property type="project" value="UniProtKB-KW"/>
</dbReference>
<dbReference type="GO" id="GO:0008762">
    <property type="term" value="F:UDP-N-acetylmuramate dehydrogenase activity"/>
    <property type="evidence" value="ECO:0007669"/>
    <property type="project" value="UniProtKB-UniRule"/>
</dbReference>
<evidence type="ECO:0000256" key="12">
    <source>
        <dbReference type="ARBA" id="ARBA00022984"/>
    </source>
</evidence>
<evidence type="ECO:0000256" key="3">
    <source>
        <dbReference type="ARBA" id="ARBA00004496"/>
    </source>
</evidence>
<comment type="cofactor">
    <cofactor evidence="1 17">
        <name>FAD</name>
        <dbReference type="ChEBI" id="CHEBI:57692"/>
    </cofactor>
</comment>